<proteinExistence type="predicted"/>
<evidence type="ECO:0000313" key="2">
    <source>
        <dbReference type="Proteomes" id="UP000501600"/>
    </source>
</evidence>
<accession>A0A6H2DIJ4</accession>
<dbReference type="RefSeq" id="WP_168818054.1">
    <property type="nucleotide sequence ID" value="NZ_CP051217.1"/>
</dbReference>
<organism evidence="1 2">
    <name type="scientific">Parasphingorhabdus halotolerans</name>
    <dbReference type="NCBI Taxonomy" id="2725558"/>
    <lineage>
        <taxon>Bacteria</taxon>
        <taxon>Pseudomonadati</taxon>
        <taxon>Pseudomonadota</taxon>
        <taxon>Alphaproteobacteria</taxon>
        <taxon>Sphingomonadales</taxon>
        <taxon>Sphingomonadaceae</taxon>
        <taxon>Parasphingorhabdus</taxon>
    </lineage>
</organism>
<dbReference type="EMBL" id="CP051217">
    <property type="protein sequence ID" value="QJB68210.1"/>
    <property type="molecule type" value="Genomic_DNA"/>
</dbReference>
<dbReference type="Proteomes" id="UP000501600">
    <property type="component" value="Chromosome"/>
</dbReference>
<evidence type="ECO:0008006" key="3">
    <source>
        <dbReference type="Google" id="ProtNLM"/>
    </source>
</evidence>
<protein>
    <recommendedName>
        <fullName evidence="3">RiboL-PSP-HEPN domain-containing protein</fullName>
    </recommendedName>
</protein>
<sequence>MSISLDRTRFVTEEITGFLAVQAEQNRNIESYFTQHLLVVFYSETEQKIKKLVEHRLNQIDDRKVAKFIYSTNEGMLNRIKKGELNDLLKKFDCGDGDIIGDEFSQAEHQKYSGAIANRHSVSHGEGASMTLEEFLEVLNATEKILTFVEEKISE</sequence>
<reference evidence="1 2" key="1">
    <citation type="submission" date="2020-04" db="EMBL/GenBank/DDBJ databases">
        <title>Genome sequence for Sphingorhabdus sp. strain M1.</title>
        <authorList>
            <person name="Park S.-J."/>
        </authorList>
    </citation>
    <scope>NUCLEOTIDE SEQUENCE [LARGE SCALE GENOMIC DNA]</scope>
    <source>
        <strain evidence="1 2">JK6</strain>
    </source>
</reference>
<name>A0A6H2DIJ4_9SPHN</name>
<keyword evidence="2" id="KW-1185">Reference proteome</keyword>
<dbReference type="KEGG" id="phao:HF685_01920"/>
<dbReference type="AlphaFoldDB" id="A0A6H2DIJ4"/>
<gene>
    <name evidence="1" type="ORF">HF685_01920</name>
</gene>
<evidence type="ECO:0000313" key="1">
    <source>
        <dbReference type="EMBL" id="QJB68210.1"/>
    </source>
</evidence>